<keyword evidence="3" id="KW-1185">Reference proteome</keyword>
<accession>A0ABP8WDL3</accession>
<evidence type="ECO:0000313" key="2">
    <source>
        <dbReference type="EMBL" id="GAA4686867.1"/>
    </source>
</evidence>
<evidence type="ECO:0000313" key="3">
    <source>
        <dbReference type="Proteomes" id="UP001500621"/>
    </source>
</evidence>
<reference evidence="3" key="1">
    <citation type="journal article" date="2019" name="Int. J. Syst. Evol. Microbiol.">
        <title>The Global Catalogue of Microorganisms (GCM) 10K type strain sequencing project: providing services to taxonomists for standard genome sequencing and annotation.</title>
        <authorList>
            <consortium name="The Broad Institute Genomics Platform"/>
            <consortium name="The Broad Institute Genome Sequencing Center for Infectious Disease"/>
            <person name="Wu L."/>
            <person name="Ma J."/>
        </authorList>
    </citation>
    <scope>NUCLEOTIDE SEQUENCE [LARGE SCALE GENOMIC DNA]</scope>
    <source>
        <strain evidence="3">JCM 18127</strain>
    </source>
</reference>
<name>A0ABP8WDL3_9ACTN</name>
<keyword evidence="1" id="KW-1133">Transmembrane helix</keyword>
<protein>
    <submittedName>
        <fullName evidence="2">Uncharacterized protein</fullName>
    </submittedName>
</protein>
<sequence>MTLLPALTVLFIVWTAVTLPVGAWRLLAYRSGQVDHTPGMRNVAYLALTLAGVGLVGLAVCVVLLLATRG</sequence>
<keyword evidence="1" id="KW-0472">Membrane</keyword>
<evidence type="ECO:0000256" key="1">
    <source>
        <dbReference type="SAM" id="Phobius"/>
    </source>
</evidence>
<organism evidence="2 3">
    <name type="scientific">Nocardioides nanhaiensis</name>
    <dbReference type="NCBI Taxonomy" id="1476871"/>
    <lineage>
        <taxon>Bacteria</taxon>
        <taxon>Bacillati</taxon>
        <taxon>Actinomycetota</taxon>
        <taxon>Actinomycetes</taxon>
        <taxon>Propionibacteriales</taxon>
        <taxon>Nocardioidaceae</taxon>
        <taxon>Nocardioides</taxon>
    </lineage>
</organism>
<dbReference type="RefSeq" id="WP_345266431.1">
    <property type="nucleotide sequence ID" value="NZ_BAABIM010000002.1"/>
</dbReference>
<proteinExistence type="predicted"/>
<comment type="caution">
    <text evidence="2">The sequence shown here is derived from an EMBL/GenBank/DDBJ whole genome shotgun (WGS) entry which is preliminary data.</text>
</comment>
<feature type="transmembrane region" description="Helical" evidence="1">
    <location>
        <begin position="42"/>
        <end position="67"/>
    </location>
</feature>
<gene>
    <name evidence="2" type="ORF">GCM10023226_25830</name>
</gene>
<keyword evidence="1" id="KW-0812">Transmembrane</keyword>
<dbReference type="Proteomes" id="UP001500621">
    <property type="component" value="Unassembled WGS sequence"/>
</dbReference>
<dbReference type="EMBL" id="BAABIM010000002">
    <property type="protein sequence ID" value="GAA4686867.1"/>
    <property type="molecule type" value="Genomic_DNA"/>
</dbReference>